<reference evidence="7 10" key="3">
    <citation type="submission" date="2018-06" db="EMBL/GenBank/DDBJ databases">
        <authorList>
            <consortium name="Pathogen Informatics"/>
            <person name="Doyle S."/>
        </authorList>
    </citation>
    <scope>NUCLEOTIDE SEQUENCE [LARGE SCALE GENOMIC DNA]</scope>
    <source>
        <strain evidence="7 10">NCTC12229</strain>
    </source>
</reference>
<dbReference type="STRING" id="326523.BWD10_06610"/>
<dbReference type="EMBL" id="LT906434">
    <property type="protein sequence ID" value="SNU80326.1"/>
    <property type="molecule type" value="Genomic_DNA"/>
</dbReference>
<reference evidence="6 9" key="2">
    <citation type="submission" date="2017-06" db="EMBL/GenBank/DDBJ databases">
        <authorList>
            <consortium name="Pathogen Informatics"/>
        </authorList>
    </citation>
    <scope>NUCLEOTIDE SEQUENCE [LARGE SCALE GENOMIC DNA]</scope>
    <source>
        <strain evidence="6 9">NCTC12230</strain>
    </source>
</reference>
<dbReference type="SUPFAM" id="SSF46785">
    <property type="entry name" value="Winged helix' DNA-binding domain"/>
    <property type="match status" value="1"/>
</dbReference>
<dbReference type="RefSeq" id="WP_085363623.1">
    <property type="nucleotide sequence ID" value="NZ_LT906434.1"/>
</dbReference>
<evidence type="ECO:0000256" key="1">
    <source>
        <dbReference type="ARBA" id="ARBA00023015"/>
    </source>
</evidence>
<gene>
    <name evidence="7" type="primary">yybR</name>
    <name evidence="5" type="ORF">BWD10_06610</name>
    <name evidence="7" type="ORF">NCTC12229_00051</name>
    <name evidence="6" type="ORF">SAMEA4504057_01842</name>
</gene>
<dbReference type="KEGG" id="nzo:SAMEA4504057_1842"/>
<keyword evidence="1" id="KW-0805">Transcription regulation</keyword>
<organism evidence="7 10">
    <name type="scientific">Neisseria zoodegmatis</name>
    <dbReference type="NCBI Taxonomy" id="326523"/>
    <lineage>
        <taxon>Bacteria</taxon>
        <taxon>Pseudomonadati</taxon>
        <taxon>Pseudomonadota</taxon>
        <taxon>Betaproteobacteria</taxon>
        <taxon>Neisseriales</taxon>
        <taxon>Neisseriaceae</taxon>
        <taxon>Neisseria</taxon>
    </lineage>
</organism>
<proteinExistence type="predicted"/>
<name>A0A1X3CQP9_9NEIS</name>
<evidence type="ECO:0000313" key="5">
    <source>
        <dbReference type="EMBL" id="OSI10079.1"/>
    </source>
</evidence>
<accession>A0A1X3CQP9</accession>
<sequence length="121" mass="14079">MNHPDAPHDNCCPVSTTLDIIGGKWKVLILYHLNTQTRRFNELQRLMPAVTQRMLTLQLRELESDGIVHREVYPQVPPKVEYSLTEFGLTLMPVIEAMHRWGTEYALECEKHKLIRQDNAV</sequence>
<protein>
    <submittedName>
        <fullName evidence="5">ArsR family transcriptional regulator</fullName>
    </submittedName>
    <submittedName>
        <fullName evidence="7">HxlR family transcriptional regulator</fullName>
    </submittedName>
</protein>
<evidence type="ECO:0000313" key="9">
    <source>
        <dbReference type="Proteomes" id="UP000215033"/>
    </source>
</evidence>
<evidence type="ECO:0000313" key="6">
    <source>
        <dbReference type="EMBL" id="SNU80326.1"/>
    </source>
</evidence>
<dbReference type="Pfam" id="PF01638">
    <property type="entry name" value="HxlR"/>
    <property type="match status" value="1"/>
</dbReference>
<keyword evidence="3" id="KW-0804">Transcription</keyword>
<feature type="domain" description="HTH hxlR-type" evidence="4">
    <location>
        <begin position="12"/>
        <end position="110"/>
    </location>
</feature>
<dbReference type="InterPro" id="IPR036390">
    <property type="entry name" value="WH_DNA-bd_sf"/>
</dbReference>
<dbReference type="EMBL" id="UGRS01000001">
    <property type="protein sequence ID" value="SUA35648.1"/>
    <property type="molecule type" value="Genomic_DNA"/>
</dbReference>
<dbReference type="AlphaFoldDB" id="A0A1X3CQP9"/>
<dbReference type="Gene3D" id="1.10.10.10">
    <property type="entry name" value="Winged helix-like DNA-binding domain superfamily/Winged helix DNA-binding domain"/>
    <property type="match status" value="1"/>
</dbReference>
<dbReference type="InterPro" id="IPR002577">
    <property type="entry name" value="HTH_HxlR"/>
</dbReference>
<evidence type="ECO:0000313" key="10">
    <source>
        <dbReference type="Proteomes" id="UP000254055"/>
    </source>
</evidence>
<dbReference type="InterPro" id="IPR036388">
    <property type="entry name" value="WH-like_DNA-bd_sf"/>
</dbReference>
<evidence type="ECO:0000256" key="3">
    <source>
        <dbReference type="ARBA" id="ARBA00023163"/>
    </source>
</evidence>
<dbReference type="Proteomes" id="UP000193466">
    <property type="component" value="Unassembled WGS sequence"/>
</dbReference>
<evidence type="ECO:0000313" key="8">
    <source>
        <dbReference type="Proteomes" id="UP000193466"/>
    </source>
</evidence>
<evidence type="ECO:0000313" key="7">
    <source>
        <dbReference type="EMBL" id="SUA35648.1"/>
    </source>
</evidence>
<keyword evidence="8" id="KW-1185">Reference proteome</keyword>
<evidence type="ECO:0000259" key="4">
    <source>
        <dbReference type="PROSITE" id="PS51118"/>
    </source>
</evidence>
<dbReference type="Proteomes" id="UP000215033">
    <property type="component" value="Chromosome 1"/>
</dbReference>
<dbReference type="GO" id="GO:0003677">
    <property type="term" value="F:DNA binding"/>
    <property type="evidence" value="ECO:0007669"/>
    <property type="project" value="UniProtKB-KW"/>
</dbReference>
<evidence type="ECO:0000256" key="2">
    <source>
        <dbReference type="ARBA" id="ARBA00023125"/>
    </source>
</evidence>
<reference evidence="5 8" key="1">
    <citation type="submission" date="2017-01" db="EMBL/GenBank/DDBJ databases">
        <authorList>
            <person name="Wolfgang W.J."/>
            <person name="Cole J."/>
            <person name="Wroblewski D."/>
            <person name="Mcginnis J."/>
            <person name="Musser K.A."/>
        </authorList>
    </citation>
    <scope>NUCLEOTIDE SEQUENCE [LARGE SCALE GENOMIC DNA]</scope>
    <source>
        <strain evidence="5 8">DSM 21643</strain>
    </source>
</reference>
<dbReference type="EMBL" id="MTBM01000007">
    <property type="protein sequence ID" value="OSI10079.1"/>
    <property type="molecule type" value="Genomic_DNA"/>
</dbReference>
<dbReference type="PANTHER" id="PTHR33204:SF29">
    <property type="entry name" value="TRANSCRIPTIONAL REGULATOR"/>
    <property type="match status" value="1"/>
</dbReference>
<dbReference type="Proteomes" id="UP000254055">
    <property type="component" value="Unassembled WGS sequence"/>
</dbReference>
<keyword evidence="2" id="KW-0238">DNA-binding</keyword>
<dbReference type="PANTHER" id="PTHR33204">
    <property type="entry name" value="TRANSCRIPTIONAL REGULATOR, MARR FAMILY"/>
    <property type="match status" value="1"/>
</dbReference>
<dbReference type="PROSITE" id="PS51118">
    <property type="entry name" value="HTH_HXLR"/>
    <property type="match status" value="1"/>
</dbReference>
<dbReference type="OrthoDB" id="9807069at2"/>